<dbReference type="GO" id="GO:0071230">
    <property type="term" value="P:cellular response to amino acid stimulus"/>
    <property type="evidence" value="ECO:0007669"/>
    <property type="project" value="TreeGrafter"/>
</dbReference>
<keyword evidence="2 4" id="KW-0853">WD repeat</keyword>
<dbReference type="InterPro" id="IPR036322">
    <property type="entry name" value="WD40_repeat_dom_sf"/>
</dbReference>
<evidence type="ECO:0000313" key="7">
    <source>
        <dbReference type="EMBL" id="KAJ5072200.1"/>
    </source>
</evidence>
<dbReference type="GO" id="GO:0031929">
    <property type="term" value="P:TOR signaling"/>
    <property type="evidence" value="ECO:0007669"/>
    <property type="project" value="InterPro"/>
</dbReference>
<dbReference type="PROSITE" id="PS50294">
    <property type="entry name" value="WD_REPEATS_REGION"/>
    <property type="match status" value="1"/>
</dbReference>
<dbReference type="SMART" id="SM01302">
    <property type="entry name" value="Raptor_N"/>
    <property type="match status" value="1"/>
</dbReference>
<dbReference type="OrthoDB" id="10262360at2759"/>
<dbReference type="InterPro" id="IPR016024">
    <property type="entry name" value="ARM-type_fold"/>
</dbReference>
<keyword evidence="3" id="KW-0677">Repeat</keyword>
<dbReference type="InterPro" id="IPR001680">
    <property type="entry name" value="WD40_rpt"/>
</dbReference>
<feature type="compositionally biased region" description="Low complexity" evidence="5">
    <location>
        <begin position="14"/>
        <end position="45"/>
    </location>
</feature>
<protein>
    <submittedName>
        <fullName evidence="7">Regulatory-associated protein of mtor</fullName>
    </submittedName>
</protein>
<sequence length="1439" mass="165058">MLKEKENKTIPEANNNNNNNNNDNNNNNNINNNDIDNNNDNNQNIENDNILVEKNLDDSNSIQNENQNYLENLEQNQKIIYFKSQIARIEKIKSKIYEKIEKVGEEDNEKNWRIQGRKKIKSAILSLCLHIGIDPPDVEKPDPCSILQCWINPFSLNEHKAIALIGETLEEQYKRLQPRIYYEKLLDPCVENLRKSCIQHQKYSQNERILFHYNGHGVPKPTKNRELWFFNKDYTQYIPVSIYEIFVWLGNSAIFVLDCTKADLLRSAFLSEENPFMNTKITEEKDYILLAPCQHDQELPVDPKFPADLFTSCLTTPIQIALRWHIYSNIYSKTLLNNIHVEDLDKIPGTLLERLSPLGELDWIFTTITDMIAWCSFPNDLFKKLYREDLLVAALFRNFLLAERILKSMNCTPFSIPQLSPTDQHPLWKAWDLAVDACIYQLPEFLSDPNYVFKPSSFFRDNVIGFENWIMFGTKIKYGVDLLPFLLQLLLSQNYRKHALHLIVKFMDLGSWAVYKALTVGIFPYMLMLLPTQELEIKMILAAIWGKILIYDKSCQIDLVKEKGYVHFIDLLSAPQLPPEIESAAAFVIALTLNNCKDAKIGCLNSNLLQICLSKLGEKSESRKWCSLCLSKLLEGYEKAKEKAISAGISDKLLKLLKDPNPIIRACSIYGLSNTISENIEEESRNSQEFSVSVSLLAAANDGSPIVRMELLVFLSKLISLHEEKVQQVALKIDEELIKFKKDPTDQIDSEHNTAIFSLWWKTLVKFSTDPYIEIQKISKDFITKLRYYWVPFGIFDSMRMQSSNPSKAQQNNRSLNSSTQNLFSKIPKSAYSILVRKENLEDLTIIANQQEILKNNQSNSVAKMLFQKDNLQNIEDVQINSNSKEISQDSPKNKITPKSSNHKLHEEKRKPRGSTKNLPKESRKARRGSSSKILDKNEQKENSQNNIESQSKDEDLTDETYKSTQVFAKSFTNFFAVDSFFETPNKISDKTPRENGRTLHNSLDIPNTEERIIPFKSTLFDFCVDLYSVPEIFQIKNNDLVFHSNTTSKINTPKNLRTQNIIEKTKNSMIENVKEIVNQKTKFQLNDQCALINSHTNKVSSVVFHPYESMIVCSDKKNQIFIWDWRKSSGKLVNQFNNGNSGQSRISFLSLINDLTPDPFVISGTTDGVLKIWKDCFSTKETDYPNHLESNTKNKANSRNSKNYPSLLSAWSMFPSYDNKKAITLESSAVFDWNPHNGLVSAFGENRVIKIWDVQIENEYQTLPTNSDRGLSCLKHDPKNPNILFGGSYNGNLLVYDIRIKSSGSLVHSFSEHSHTVLNICKQIGSEEVLISGSVQGDIKFWDLRNPYATKTLIAYQGLMTTLEIHDYSPLIACGSNNDFIKIFNTNGELINTVGYYDSFLSQKLGMVHAVSFHPYQMYLASTTDSLISVFTPSFLKN</sequence>
<evidence type="ECO:0000256" key="4">
    <source>
        <dbReference type="PROSITE-ProRule" id="PRU00221"/>
    </source>
</evidence>
<dbReference type="GO" id="GO:0010506">
    <property type="term" value="P:regulation of autophagy"/>
    <property type="evidence" value="ECO:0007669"/>
    <property type="project" value="TreeGrafter"/>
</dbReference>
<dbReference type="Pfam" id="PF00400">
    <property type="entry name" value="WD40"/>
    <property type="match status" value="1"/>
</dbReference>
<reference evidence="7" key="1">
    <citation type="submission" date="2022-10" db="EMBL/GenBank/DDBJ databases">
        <title>Novel sulphate-reducing endosymbionts in the free-living metamonad Anaeramoeba.</title>
        <authorList>
            <person name="Jerlstrom-Hultqvist J."/>
            <person name="Cepicka I."/>
            <person name="Gallot-Lavallee L."/>
            <person name="Salas-Leiva D."/>
            <person name="Curtis B.A."/>
            <person name="Zahonova K."/>
            <person name="Pipaliya S."/>
            <person name="Dacks J."/>
            <person name="Roger A.J."/>
        </authorList>
    </citation>
    <scope>NUCLEOTIDE SEQUENCE</scope>
    <source>
        <strain evidence="7">BMAN</strain>
    </source>
</reference>
<organism evidence="7 8">
    <name type="scientific">Anaeramoeba ignava</name>
    <name type="common">Anaerobic marine amoeba</name>
    <dbReference type="NCBI Taxonomy" id="1746090"/>
    <lineage>
        <taxon>Eukaryota</taxon>
        <taxon>Metamonada</taxon>
        <taxon>Anaeramoebidae</taxon>
        <taxon>Anaeramoeba</taxon>
    </lineage>
</organism>
<dbReference type="Pfam" id="PF14538">
    <property type="entry name" value="Raptor_N"/>
    <property type="match status" value="1"/>
</dbReference>
<feature type="repeat" description="WD" evidence="4">
    <location>
        <begin position="1093"/>
        <end position="1125"/>
    </location>
</feature>
<feature type="region of interest" description="Disordered" evidence="5">
    <location>
        <begin position="1"/>
        <end position="45"/>
    </location>
</feature>
<dbReference type="GO" id="GO:0030674">
    <property type="term" value="F:protein-macromolecule adaptor activity"/>
    <property type="evidence" value="ECO:0007669"/>
    <property type="project" value="TreeGrafter"/>
</dbReference>
<dbReference type="InterPro" id="IPR029347">
    <property type="entry name" value="Raptor_N"/>
</dbReference>
<dbReference type="GO" id="GO:0031931">
    <property type="term" value="C:TORC1 complex"/>
    <property type="evidence" value="ECO:0007669"/>
    <property type="project" value="InterPro"/>
</dbReference>
<evidence type="ECO:0000256" key="5">
    <source>
        <dbReference type="SAM" id="MobiDB-lite"/>
    </source>
</evidence>
<dbReference type="GO" id="GO:0005737">
    <property type="term" value="C:cytoplasm"/>
    <property type="evidence" value="ECO:0007669"/>
    <property type="project" value="TreeGrafter"/>
</dbReference>
<evidence type="ECO:0000256" key="1">
    <source>
        <dbReference type="ARBA" id="ARBA00009257"/>
    </source>
</evidence>
<proteinExistence type="inferred from homology"/>
<dbReference type="OMA" id="TEVCTND"/>
<evidence type="ECO:0000313" key="8">
    <source>
        <dbReference type="Proteomes" id="UP001149090"/>
    </source>
</evidence>
<keyword evidence="8" id="KW-1185">Reference proteome</keyword>
<comment type="similarity">
    <text evidence="1">Belongs to the WD repeat RAPTOR family.</text>
</comment>
<dbReference type="InterPro" id="IPR015943">
    <property type="entry name" value="WD40/YVTN_repeat-like_dom_sf"/>
</dbReference>
<dbReference type="GO" id="GO:0030307">
    <property type="term" value="P:positive regulation of cell growth"/>
    <property type="evidence" value="ECO:0007669"/>
    <property type="project" value="TreeGrafter"/>
</dbReference>
<dbReference type="InterPro" id="IPR004083">
    <property type="entry name" value="Raptor"/>
</dbReference>
<dbReference type="Gene3D" id="2.130.10.10">
    <property type="entry name" value="YVTN repeat-like/Quinoprotein amine dehydrogenase"/>
    <property type="match status" value="2"/>
</dbReference>
<evidence type="ECO:0000259" key="6">
    <source>
        <dbReference type="SMART" id="SM01302"/>
    </source>
</evidence>
<dbReference type="SUPFAM" id="SSF48371">
    <property type="entry name" value="ARM repeat"/>
    <property type="match status" value="1"/>
</dbReference>
<dbReference type="Gene3D" id="1.25.10.10">
    <property type="entry name" value="Leucine-rich Repeat Variant"/>
    <property type="match status" value="1"/>
</dbReference>
<accession>A0A9Q0LJ93</accession>
<evidence type="ECO:0000256" key="2">
    <source>
        <dbReference type="ARBA" id="ARBA00022574"/>
    </source>
</evidence>
<dbReference type="InterPro" id="IPR011989">
    <property type="entry name" value="ARM-like"/>
</dbReference>
<feature type="region of interest" description="Disordered" evidence="5">
    <location>
        <begin position="883"/>
        <end position="958"/>
    </location>
</feature>
<dbReference type="PROSITE" id="PS50082">
    <property type="entry name" value="WD_REPEATS_2"/>
    <property type="match status" value="2"/>
</dbReference>
<dbReference type="PANTHER" id="PTHR12848">
    <property type="entry name" value="REGULATORY-ASSOCIATED PROTEIN OF MTOR"/>
    <property type="match status" value="1"/>
</dbReference>
<feature type="repeat" description="WD" evidence="4">
    <location>
        <begin position="1311"/>
        <end position="1353"/>
    </location>
</feature>
<evidence type="ECO:0000256" key="3">
    <source>
        <dbReference type="ARBA" id="ARBA00022737"/>
    </source>
</evidence>
<feature type="domain" description="Raptor N-terminal CASPase-like" evidence="6">
    <location>
        <begin position="117"/>
        <end position="270"/>
    </location>
</feature>
<gene>
    <name evidence="7" type="ORF">M0811_09580</name>
</gene>
<name>A0A9Q0LJ93_ANAIG</name>
<dbReference type="SUPFAM" id="SSF50978">
    <property type="entry name" value="WD40 repeat-like"/>
    <property type="match status" value="1"/>
</dbReference>
<dbReference type="EMBL" id="JAPDFW010000082">
    <property type="protein sequence ID" value="KAJ5072200.1"/>
    <property type="molecule type" value="Genomic_DNA"/>
</dbReference>
<dbReference type="PANTHER" id="PTHR12848:SF16">
    <property type="entry name" value="REGULATORY-ASSOCIATED PROTEIN OF MTOR"/>
    <property type="match status" value="1"/>
</dbReference>
<dbReference type="Proteomes" id="UP001149090">
    <property type="component" value="Unassembled WGS sequence"/>
</dbReference>
<dbReference type="GO" id="GO:0009267">
    <property type="term" value="P:cellular response to starvation"/>
    <property type="evidence" value="ECO:0007669"/>
    <property type="project" value="TreeGrafter"/>
</dbReference>
<dbReference type="SMART" id="SM00320">
    <property type="entry name" value="WD40"/>
    <property type="match status" value="7"/>
</dbReference>
<comment type="caution">
    <text evidence="7">The sequence shown here is derived from an EMBL/GenBank/DDBJ whole genome shotgun (WGS) entry which is preliminary data.</text>
</comment>
<dbReference type="PRINTS" id="PR01547">
    <property type="entry name" value="YEAST176DUF"/>
</dbReference>